<dbReference type="Proteomes" id="UP001168528">
    <property type="component" value="Unassembled WGS sequence"/>
</dbReference>
<feature type="domain" description="NAD-dependent epimerase/dehydratase" evidence="1">
    <location>
        <begin position="3"/>
        <end position="242"/>
    </location>
</feature>
<organism evidence="2 3">
    <name type="scientific">Rhodocytophaga aerolata</name>
    <dbReference type="NCBI Taxonomy" id="455078"/>
    <lineage>
        <taxon>Bacteria</taxon>
        <taxon>Pseudomonadati</taxon>
        <taxon>Bacteroidota</taxon>
        <taxon>Cytophagia</taxon>
        <taxon>Cytophagales</taxon>
        <taxon>Rhodocytophagaceae</taxon>
        <taxon>Rhodocytophaga</taxon>
    </lineage>
</organism>
<protein>
    <submittedName>
        <fullName evidence="2">SDR family oxidoreductase</fullName>
    </submittedName>
</protein>
<dbReference type="InterPro" id="IPR001509">
    <property type="entry name" value="Epimerase_deHydtase"/>
</dbReference>
<proteinExistence type="predicted"/>
<dbReference type="CDD" id="cd08946">
    <property type="entry name" value="SDR_e"/>
    <property type="match status" value="1"/>
</dbReference>
<dbReference type="Gene3D" id="3.40.50.720">
    <property type="entry name" value="NAD(P)-binding Rossmann-like Domain"/>
    <property type="match status" value="1"/>
</dbReference>
<name>A0ABT8RD40_9BACT</name>
<gene>
    <name evidence="2" type="ORF">Q0590_20225</name>
</gene>
<dbReference type="RefSeq" id="WP_302039417.1">
    <property type="nucleotide sequence ID" value="NZ_JAUKPO010000013.1"/>
</dbReference>
<dbReference type="Pfam" id="PF01370">
    <property type="entry name" value="Epimerase"/>
    <property type="match status" value="1"/>
</dbReference>
<accession>A0ABT8RD40</accession>
<comment type="caution">
    <text evidence="2">The sequence shown here is derived from an EMBL/GenBank/DDBJ whole genome shotgun (WGS) entry which is preliminary data.</text>
</comment>
<evidence type="ECO:0000259" key="1">
    <source>
        <dbReference type="Pfam" id="PF01370"/>
    </source>
</evidence>
<evidence type="ECO:0000313" key="3">
    <source>
        <dbReference type="Proteomes" id="UP001168528"/>
    </source>
</evidence>
<evidence type="ECO:0000313" key="2">
    <source>
        <dbReference type="EMBL" id="MDO1448615.1"/>
    </source>
</evidence>
<dbReference type="PANTHER" id="PTHR43245:SF23">
    <property type="entry name" value="NAD(P)-BINDING DOMAIN-CONTAINING PROTEIN"/>
    <property type="match status" value="1"/>
</dbReference>
<dbReference type="InterPro" id="IPR036291">
    <property type="entry name" value="NAD(P)-bd_dom_sf"/>
</dbReference>
<dbReference type="EMBL" id="JAUKPO010000013">
    <property type="protein sequence ID" value="MDO1448615.1"/>
    <property type="molecule type" value="Genomic_DNA"/>
</dbReference>
<dbReference type="InterPro" id="IPR050177">
    <property type="entry name" value="Lipid_A_modif_metabolic_enz"/>
</dbReference>
<dbReference type="SUPFAM" id="SSF51735">
    <property type="entry name" value="NAD(P)-binding Rossmann-fold domains"/>
    <property type="match status" value="1"/>
</dbReference>
<keyword evidence="3" id="KW-1185">Reference proteome</keyword>
<dbReference type="PANTHER" id="PTHR43245">
    <property type="entry name" value="BIFUNCTIONAL POLYMYXIN RESISTANCE PROTEIN ARNA"/>
    <property type="match status" value="1"/>
</dbReference>
<reference evidence="2" key="1">
    <citation type="submission" date="2023-07" db="EMBL/GenBank/DDBJ databases">
        <title>The genome sequence of Rhodocytophaga aerolata KACC 12507.</title>
        <authorList>
            <person name="Zhang X."/>
        </authorList>
    </citation>
    <scope>NUCLEOTIDE SEQUENCE</scope>
    <source>
        <strain evidence="2">KACC 12507</strain>
    </source>
</reference>
<sequence>MKILITGNMGYVGPGVVNLLRKKYPEAILIGFDMGYFANSLTNADFFPESKLDQQLFGDVRHIPTKLLEGVTAIVHLAAISNDPMGNKFEEVTLDVNYRSSVELARKAKEAGVHSFVFASSCSMYGAAEDKPKTEDSSLNPLTAYAKSKVYTEQGLAPLADDQFTVTCLRFATACGMSNRLRLDLVLNDFVAGAVANKQITILSDGSPWRPLINVKDMAIAIDWGIHREASNGGNFLAINVGSNEWNYQVKDLAQAVAQVMPDVKISINQDAPPDKRSYRVSFDLYKKLAPDHQPVCDLLSTIQELKDNLEAMNFKDKDFRNSQLMRLKVLNYLQEKELITEKLEWTNK</sequence>